<dbReference type="PROSITE" id="PS51935">
    <property type="entry name" value="NLPC_P60"/>
    <property type="match status" value="1"/>
</dbReference>
<feature type="coiled-coil region" evidence="5">
    <location>
        <begin position="801"/>
        <end position="861"/>
    </location>
</feature>
<dbReference type="GO" id="GO:0008234">
    <property type="term" value="F:cysteine-type peptidase activity"/>
    <property type="evidence" value="ECO:0007669"/>
    <property type="project" value="UniProtKB-KW"/>
</dbReference>
<evidence type="ECO:0000256" key="4">
    <source>
        <dbReference type="ARBA" id="ARBA00022807"/>
    </source>
</evidence>
<dbReference type="SUPFAM" id="SSF54001">
    <property type="entry name" value="Cysteine proteinases"/>
    <property type="match status" value="1"/>
</dbReference>
<gene>
    <name evidence="7" type="ORF">EDC37_11447</name>
</gene>
<evidence type="ECO:0000256" key="2">
    <source>
        <dbReference type="ARBA" id="ARBA00022670"/>
    </source>
</evidence>
<keyword evidence="2" id="KW-0645">Protease</keyword>
<evidence type="ECO:0000313" key="8">
    <source>
        <dbReference type="Proteomes" id="UP000295188"/>
    </source>
</evidence>
<comment type="similarity">
    <text evidence="1">Belongs to the peptidase C40 family.</text>
</comment>
<dbReference type="EMBL" id="SMAA01000014">
    <property type="protein sequence ID" value="TCS77646.1"/>
    <property type="molecule type" value="Genomic_DNA"/>
</dbReference>
<accession>A0A4R3K4H5</accession>
<keyword evidence="3" id="KW-0378">Hydrolase</keyword>
<sequence length="1244" mass="131664">MSVISSLMVKIGADSSGLKKGLDEAKTAVEKSFDTNPVSKFSAHVEDTGKRMEGLIGRMKTFAAVAAAGFGLSALVNDAAAAGDNIYRLSQRMHISAGEAGNLSRIMSLTGGDVTSLSTAMMRLDKSFTSASTEGEKTRSILAAVGVELTNANGQLLPINEQLKGLAAGYKKATEAGYGQELIMNTLGVRGMALVSTLEQYNDAAETAGKVKTIGLDAKGMHELNMQLKIMQMESSQIQLALVAGFAPVVNEFLPGIMSGLQSTVTFLRENKTEIATVTKAAVEFYAAMKAISLIGSAGAGILSFWNSIKVAAVQTAVVQETAEAELSAAQIKHINKVVARSQQAYTKREIDAIRAAQQEGLASDEARAKLETNLVAIQLEAEKSAASISAAFTRHFMEVNRAAAVMAAETNTAIASTGVTAAEAIAVQTTATANLTAAHMAEGTAATVAGAKNTAAKGAATKATAAQIVATGQLTAAHVAEGTAAAAAGVKSISFTGTAIKGVRTLGTAVLALTGGWIGLAAAIAYAGYCLYQYKNEQFAEEKAHTYSVDGENYIEKDGYFYRKGTGRVLNPEALNSGYVNDEEIEYDTGGQLVSDDSLNEKLQSAWWERHKDDADYKAQLEKEEADERLRNADSELAALMQNMNSAGSTESSGGSAEKQPVTYQVAVPIGEDIVGSALNHIGESWGENTCAIFASSMLEEAGVYGLSDPNGDNMKANAGAAYHDVNDGYQPKAGDIIEWGGHVGIYDGNGGYIASNTKTGIHQGSMAEAEDWFGPVQGYISTAEYTGNKTVTKTMDSEAKAAEDSLQKLNKAKEDATKLFNSMEIEIGRETKTDYSYGMDQLEANIRKKQVEINQLKTAGVDTTMLESELADYGAALKSKVVEKWQEASESIKNTTAITLAETNSDYKAAAEAQYQMTLTKLSKERKDKEKAVLKDKDDAEGRLAIDKWYVAESNKAMKELTKAKNESFNRAISDFQSLGDLKNIRIALESSDANDAMFLEGQQELAKEYVELWKASHKTVQSYAATLAANVNQTMADSFKEFIQGTKSAMDLVHDFGRVVLNTIAEIVAKQAASQLVGSLFKSFKLFSDGGEINGYASGGALAGGSINGAGTGTSDSILAYLEQTGQFIRLSDGEFVMTAEATKKNRPMLEAMNAGAFKNGGSISAPAIRSASADSSYGSSASAPKGGVIVNITNNTNSEVTAKQSGFEQSTQRYILDIVIDGAQRNVNGFGNNLKAVMGG</sequence>
<comment type="caution">
    <text evidence="7">The sequence shown here is derived from an EMBL/GenBank/DDBJ whole genome shotgun (WGS) entry which is preliminary data.</text>
</comment>
<dbReference type="InterPro" id="IPR038765">
    <property type="entry name" value="Papain-like_cys_pep_sf"/>
</dbReference>
<feature type="domain" description="NlpC/P60" evidence="6">
    <location>
        <begin position="662"/>
        <end position="785"/>
    </location>
</feature>
<reference evidence="7 8" key="1">
    <citation type="submission" date="2019-03" db="EMBL/GenBank/DDBJ databases">
        <title>Genomic Encyclopedia of Type Strains, Phase IV (KMG-IV): sequencing the most valuable type-strain genomes for metagenomic binning, comparative biology and taxonomic classification.</title>
        <authorList>
            <person name="Goeker M."/>
        </authorList>
    </citation>
    <scope>NUCLEOTIDE SEQUENCE [LARGE SCALE GENOMIC DNA]</scope>
    <source>
        <strain evidence="7 8">DSM 20467</strain>
    </source>
</reference>
<dbReference type="RefSeq" id="WP_132550686.1">
    <property type="nucleotide sequence ID" value="NZ_SMAA01000014.1"/>
</dbReference>
<evidence type="ECO:0000256" key="5">
    <source>
        <dbReference type="SAM" id="Coils"/>
    </source>
</evidence>
<evidence type="ECO:0000259" key="6">
    <source>
        <dbReference type="PROSITE" id="PS51935"/>
    </source>
</evidence>
<evidence type="ECO:0000256" key="1">
    <source>
        <dbReference type="ARBA" id="ARBA00007074"/>
    </source>
</evidence>
<evidence type="ECO:0000256" key="3">
    <source>
        <dbReference type="ARBA" id="ARBA00022801"/>
    </source>
</evidence>
<proteinExistence type="inferred from homology"/>
<keyword evidence="4" id="KW-0788">Thiol protease</keyword>
<protein>
    <recommendedName>
        <fullName evidence="6">NlpC/P60 domain-containing protein</fullName>
    </recommendedName>
</protein>
<name>A0A4R3K4H5_9FIRM</name>
<keyword evidence="5" id="KW-0175">Coiled coil</keyword>
<dbReference type="Proteomes" id="UP000295188">
    <property type="component" value="Unassembled WGS sequence"/>
</dbReference>
<evidence type="ECO:0000313" key="7">
    <source>
        <dbReference type="EMBL" id="TCS77646.1"/>
    </source>
</evidence>
<organism evidence="7 8">
    <name type="scientific">Pectinatus cerevisiiphilus</name>
    <dbReference type="NCBI Taxonomy" id="86956"/>
    <lineage>
        <taxon>Bacteria</taxon>
        <taxon>Bacillati</taxon>
        <taxon>Bacillota</taxon>
        <taxon>Negativicutes</taxon>
        <taxon>Selenomonadales</taxon>
        <taxon>Selenomonadaceae</taxon>
        <taxon>Pectinatus</taxon>
    </lineage>
</organism>
<dbReference type="Gene3D" id="3.90.1720.10">
    <property type="entry name" value="endopeptidase domain like (from Nostoc punctiforme)"/>
    <property type="match status" value="1"/>
</dbReference>
<dbReference type="AlphaFoldDB" id="A0A4R3K4H5"/>
<dbReference type="InterPro" id="IPR000064">
    <property type="entry name" value="NLP_P60_dom"/>
</dbReference>
<keyword evidence="8" id="KW-1185">Reference proteome</keyword>
<dbReference type="GO" id="GO:0006508">
    <property type="term" value="P:proteolysis"/>
    <property type="evidence" value="ECO:0007669"/>
    <property type="project" value="UniProtKB-KW"/>
</dbReference>
<dbReference type="OrthoDB" id="1698671at2"/>